<dbReference type="SMART" id="SM00235">
    <property type="entry name" value="ZnMc"/>
    <property type="match status" value="1"/>
</dbReference>
<evidence type="ECO:0000256" key="6">
    <source>
        <dbReference type="ARBA" id="ARBA00023049"/>
    </source>
</evidence>
<dbReference type="InterPro" id="IPR034035">
    <property type="entry name" value="Astacin-like_dom"/>
</dbReference>
<dbReference type="InterPro" id="IPR024079">
    <property type="entry name" value="MetalloPept_cat_dom_sf"/>
</dbReference>
<keyword evidence="1 10" id="KW-0645">Protease</keyword>
<evidence type="ECO:0000256" key="9">
    <source>
        <dbReference type="ARBA" id="ARBA00023180"/>
    </source>
</evidence>
<dbReference type="GO" id="GO:0004222">
    <property type="term" value="F:metalloendopeptidase activity"/>
    <property type="evidence" value="ECO:0007669"/>
    <property type="project" value="UniProtKB-UniRule"/>
</dbReference>
<evidence type="ECO:0000256" key="4">
    <source>
        <dbReference type="ARBA" id="ARBA00022801"/>
    </source>
</evidence>
<evidence type="ECO:0000313" key="13">
    <source>
        <dbReference type="EMBL" id="AYV99641.1"/>
    </source>
</evidence>
<dbReference type="AlphaFoldDB" id="A0A3G5BIP2"/>
<evidence type="ECO:0000256" key="7">
    <source>
        <dbReference type="ARBA" id="ARBA00023145"/>
    </source>
</evidence>
<dbReference type="PANTHER" id="PTHR10127">
    <property type="entry name" value="DISCOIDIN, CUB, EGF, LAMININ , AND ZINC METALLOPROTEASE DOMAIN CONTAINING"/>
    <property type="match status" value="1"/>
</dbReference>
<dbReference type="EC" id="3.4.24.-" evidence="11"/>
<dbReference type="GO" id="GO:0008270">
    <property type="term" value="F:zinc ion binding"/>
    <property type="evidence" value="ECO:0007669"/>
    <property type="project" value="UniProtKB-UniRule"/>
</dbReference>
<sequence>MDFKLSVLLLVACATGIYGIPIKTEDVNTEDVGEYGEYFQGDIVLNEEQMSSILYSNKRNGRIQEKYRWPGNLVFYEIAHTYDQAHVKQIEHALKEIEKVTCIRFHPKTATTKNYIHVDHSKSGCFSAIGKSGGKQTLNLQKYSVGVGCFKLGTIMHEFIHALGFYHQQSASDRDNYVTIIKENIKEGKEHNFVKYPATLVTDFGVQYDYGSIMHYSATAFTKNGKMTIVPHDKTAKIGQRQKMSDSDIKKINLMYKCPQV</sequence>
<feature type="chain" id="PRO_5017849258" description="Metalloendopeptidase" evidence="11">
    <location>
        <begin position="20"/>
        <end position="261"/>
    </location>
</feature>
<evidence type="ECO:0000256" key="1">
    <source>
        <dbReference type="ARBA" id="ARBA00022670"/>
    </source>
</evidence>
<keyword evidence="6 10" id="KW-0482">Metalloprotease</keyword>
<dbReference type="EMBL" id="MK075238">
    <property type="protein sequence ID" value="AYV99641.1"/>
    <property type="molecule type" value="mRNA"/>
</dbReference>
<keyword evidence="7" id="KW-0865">Zymogen</keyword>
<dbReference type="FunFam" id="3.40.390.10:FF:000015">
    <property type="entry name" value="Meprin A subunit"/>
    <property type="match status" value="1"/>
</dbReference>
<keyword evidence="9" id="KW-0325">Glycoprotein</keyword>
<name>A0A3G5BIP2_DOLGE</name>
<keyword evidence="5 10" id="KW-0862">Zinc</keyword>
<evidence type="ECO:0000256" key="5">
    <source>
        <dbReference type="ARBA" id="ARBA00022833"/>
    </source>
</evidence>
<dbReference type="Gene3D" id="3.40.390.10">
    <property type="entry name" value="Collagenase (Catalytic Domain)"/>
    <property type="match status" value="1"/>
</dbReference>
<organism evidence="13">
    <name type="scientific">Dolopus genitalis</name>
    <name type="common">Giant Australian assassin fly</name>
    <name type="synonym">Asilus genitalis</name>
    <dbReference type="NCBI Taxonomy" id="2488630"/>
    <lineage>
        <taxon>Eukaryota</taxon>
        <taxon>Metazoa</taxon>
        <taxon>Ecdysozoa</taxon>
        <taxon>Arthropoda</taxon>
        <taxon>Hexapoda</taxon>
        <taxon>Insecta</taxon>
        <taxon>Pterygota</taxon>
        <taxon>Neoptera</taxon>
        <taxon>Endopterygota</taxon>
        <taxon>Diptera</taxon>
        <taxon>Brachycera</taxon>
        <taxon>Muscomorpha</taxon>
        <taxon>Asiloidea</taxon>
        <taxon>Asilidae</taxon>
        <taxon>Asilinae</taxon>
        <taxon>Dolopus</taxon>
    </lineage>
</organism>
<feature type="signal peptide" evidence="11">
    <location>
        <begin position="1"/>
        <end position="19"/>
    </location>
</feature>
<evidence type="ECO:0000256" key="3">
    <source>
        <dbReference type="ARBA" id="ARBA00022729"/>
    </source>
</evidence>
<feature type="binding site" evidence="10">
    <location>
        <position position="167"/>
    </location>
    <ligand>
        <name>Zn(2+)</name>
        <dbReference type="ChEBI" id="CHEBI:29105"/>
        <note>catalytic</note>
    </ligand>
</feature>
<dbReference type="SUPFAM" id="SSF55486">
    <property type="entry name" value="Metalloproteases ('zincins'), catalytic domain"/>
    <property type="match status" value="1"/>
</dbReference>
<keyword evidence="8" id="KW-1015">Disulfide bond</keyword>
<comment type="cofactor">
    <cofactor evidence="10 11">
        <name>Zn(2+)</name>
        <dbReference type="ChEBI" id="CHEBI:29105"/>
    </cofactor>
    <text evidence="10 11">Binds 1 zinc ion per subunit.</text>
</comment>
<dbReference type="PRINTS" id="PR00480">
    <property type="entry name" value="ASTACIN"/>
</dbReference>
<dbReference type="PANTHER" id="PTHR10127:SF814">
    <property type="entry name" value="MEPRIN A SUBUNIT BETA"/>
    <property type="match status" value="1"/>
</dbReference>
<keyword evidence="3 11" id="KW-0732">Signal</keyword>
<dbReference type="InterPro" id="IPR006026">
    <property type="entry name" value="Peptidase_Metallo"/>
</dbReference>
<feature type="binding site" evidence="10">
    <location>
        <position position="161"/>
    </location>
    <ligand>
        <name>Zn(2+)</name>
        <dbReference type="ChEBI" id="CHEBI:29105"/>
        <note>catalytic</note>
    </ligand>
</feature>
<accession>A0A3G5BIP2</accession>
<evidence type="ECO:0000256" key="11">
    <source>
        <dbReference type="RuleBase" id="RU361183"/>
    </source>
</evidence>
<dbReference type="PROSITE" id="PS51864">
    <property type="entry name" value="ASTACIN"/>
    <property type="match status" value="1"/>
</dbReference>
<dbReference type="InterPro" id="IPR001506">
    <property type="entry name" value="Peptidase_M12A"/>
</dbReference>
<comment type="caution">
    <text evidence="10">Lacks conserved residue(s) required for the propagation of feature annotation.</text>
</comment>
<protein>
    <recommendedName>
        <fullName evidence="11">Metalloendopeptidase</fullName>
        <ecNumber evidence="11">3.4.24.-</ecNumber>
    </recommendedName>
</protein>
<dbReference type="CDD" id="cd04280">
    <property type="entry name" value="ZnMc_astacin_like"/>
    <property type="match status" value="1"/>
</dbReference>
<keyword evidence="2 10" id="KW-0479">Metal-binding</keyword>
<dbReference type="GO" id="GO:0006508">
    <property type="term" value="P:proteolysis"/>
    <property type="evidence" value="ECO:0007669"/>
    <property type="project" value="UniProtKB-KW"/>
</dbReference>
<evidence type="ECO:0000256" key="2">
    <source>
        <dbReference type="ARBA" id="ARBA00022723"/>
    </source>
</evidence>
<dbReference type="Pfam" id="PF01400">
    <property type="entry name" value="Astacin"/>
    <property type="match status" value="1"/>
</dbReference>
<evidence type="ECO:0000256" key="10">
    <source>
        <dbReference type="PROSITE-ProRule" id="PRU01211"/>
    </source>
</evidence>
<feature type="domain" description="Peptidase M12A" evidence="12">
    <location>
        <begin position="60"/>
        <end position="259"/>
    </location>
</feature>
<feature type="active site" evidence="10">
    <location>
        <position position="158"/>
    </location>
</feature>
<proteinExistence type="evidence at transcript level"/>
<feature type="binding site" evidence="10">
    <location>
        <position position="157"/>
    </location>
    <ligand>
        <name>Zn(2+)</name>
        <dbReference type="ChEBI" id="CHEBI:29105"/>
        <note>catalytic</note>
    </ligand>
</feature>
<reference evidence="13" key="1">
    <citation type="journal article" date="2018" name="Toxins">
        <title>Buzz kill: function and proteomic composition of venom from the giant assassin fly Dolopus genitalis (Diptera: Asilidae).</title>
        <authorList>
            <person name="Walker A.A."/>
            <person name="Dobson J."/>
            <person name="Jin J."/>
            <person name="Robinson S.D."/>
            <person name="Herzig V."/>
            <person name="Vetter I."/>
            <person name="King G.F."/>
            <person name="Fry B.G."/>
        </authorList>
    </citation>
    <scope>NUCLEOTIDE SEQUENCE</scope>
    <source>
        <strain evidence="13">Dg120</strain>
        <tissue evidence="13">Venom/thoracic glands</tissue>
    </source>
</reference>
<evidence type="ECO:0000259" key="12">
    <source>
        <dbReference type="PROSITE" id="PS51864"/>
    </source>
</evidence>
<keyword evidence="4 10" id="KW-0378">Hydrolase</keyword>
<evidence type="ECO:0000256" key="8">
    <source>
        <dbReference type="ARBA" id="ARBA00023157"/>
    </source>
</evidence>